<evidence type="ECO:0000313" key="8">
    <source>
        <dbReference type="EMBL" id="XBS22231.1"/>
    </source>
</evidence>
<comment type="function">
    <text evidence="7">Catalyzes the hydrolysis of inorganic pyrophosphate (PPi) forming two phosphate ions.</text>
</comment>
<dbReference type="EMBL" id="CP157743">
    <property type="protein sequence ID" value="XBS22231.1"/>
    <property type="molecule type" value="Genomic_DNA"/>
</dbReference>
<comment type="similarity">
    <text evidence="7">Belongs to the PPase family.</text>
</comment>
<feature type="binding site" evidence="7">
    <location>
        <position position="30"/>
    </location>
    <ligand>
        <name>substrate</name>
    </ligand>
</feature>
<keyword evidence="2 7" id="KW-0963">Cytoplasm</keyword>
<dbReference type="InterPro" id="IPR036649">
    <property type="entry name" value="Pyrophosphatase_sf"/>
</dbReference>
<dbReference type="NCBIfam" id="NF002317">
    <property type="entry name" value="PRK01250.1"/>
    <property type="match status" value="1"/>
</dbReference>
<dbReference type="GO" id="GO:0005737">
    <property type="term" value="C:cytoplasm"/>
    <property type="evidence" value="ECO:0007669"/>
    <property type="project" value="UniProtKB-SubCell"/>
</dbReference>
<feature type="binding site" evidence="7">
    <location>
        <position position="44"/>
    </location>
    <ligand>
        <name>substrate</name>
    </ligand>
</feature>
<feature type="binding site" evidence="7">
    <location>
        <position position="71"/>
    </location>
    <ligand>
        <name>Mg(2+)</name>
        <dbReference type="ChEBI" id="CHEBI:18420"/>
        <label>1</label>
    </ligand>
</feature>
<proteinExistence type="inferred from homology"/>
<comment type="cofactor">
    <cofactor evidence="1 7">
        <name>Mg(2+)</name>
        <dbReference type="ChEBI" id="CHEBI:18420"/>
    </cofactor>
</comment>
<dbReference type="Gene3D" id="3.90.80.10">
    <property type="entry name" value="Inorganic pyrophosphatase"/>
    <property type="match status" value="1"/>
</dbReference>
<dbReference type="Pfam" id="PF00719">
    <property type="entry name" value="Pyrophosphatase"/>
    <property type="match status" value="1"/>
</dbReference>
<protein>
    <recommendedName>
        <fullName evidence="7">Inorganic pyrophosphatase</fullName>
        <ecNumber evidence="7">3.6.1.1</ecNumber>
    </recommendedName>
    <alternativeName>
        <fullName evidence="7">Pyrophosphate phospho-hydrolase</fullName>
        <shortName evidence="7">PPase</shortName>
    </alternativeName>
</protein>
<comment type="subcellular location">
    <subcellularLocation>
        <location evidence="7">Cytoplasm</location>
    </subcellularLocation>
</comment>
<dbReference type="GO" id="GO:0006796">
    <property type="term" value="P:phosphate-containing compound metabolic process"/>
    <property type="evidence" value="ECO:0007669"/>
    <property type="project" value="InterPro"/>
</dbReference>
<evidence type="ECO:0000256" key="4">
    <source>
        <dbReference type="ARBA" id="ARBA00022801"/>
    </source>
</evidence>
<dbReference type="RefSeq" id="WP_305908793.1">
    <property type="nucleotide sequence ID" value="NZ_CP157743.1"/>
</dbReference>
<dbReference type="GO" id="GO:0004427">
    <property type="term" value="F:inorganic diphosphate phosphatase activity"/>
    <property type="evidence" value="ECO:0007669"/>
    <property type="project" value="UniProtKB-UniRule"/>
</dbReference>
<dbReference type="AlphaFoldDB" id="A0AAU7NYX8"/>
<comment type="catalytic activity">
    <reaction evidence="6 7">
        <text>diphosphate + H2O = 2 phosphate + H(+)</text>
        <dbReference type="Rhea" id="RHEA:24576"/>
        <dbReference type="ChEBI" id="CHEBI:15377"/>
        <dbReference type="ChEBI" id="CHEBI:15378"/>
        <dbReference type="ChEBI" id="CHEBI:33019"/>
        <dbReference type="ChEBI" id="CHEBI:43474"/>
        <dbReference type="EC" id="3.6.1.1"/>
    </reaction>
</comment>
<evidence type="ECO:0000256" key="3">
    <source>
        <dbReference type="ARBA" id="ARBA00022723"/>
    </source>
</evidence>
<dbReference type="PANTHER" id="PTHR10286">
    <property type="entry name" value="INORGANIC PYROPHOSPHATASE"/>
    <property type="match status" value="1"/>
</dbReference>
<dbReference type="SUPFAM" id="SSF50324">
    <property type="entry name" value="Inorganic pyrophosphatase"/>
    <property type="match status" value="1"/>
</dbReference>
<dbReference type="InterPro" id="IPR008162">
    <property type="entry name" value="Pyrophosphatase"/>
</dbReference>
<feature type="binding site" evidence="7">
    <location>
        <position position="71"/>
    </location>
    <ligand>
        <name>Mg(2+)</name>
        <dbReference type="ChEBI" id="CHEBI:18420"/>
        <label>2</label>
    </ligand>
</feature>
<dbReference type="Proteomes" id="UP001225378">
    <property type="component" value="Chromosome"/>
</dbReference>
<evidence type="ECO:0000256" key="5">
    <source>
        <dbReference type="ARBA" id="ARBA00022842"/>
    </source>
</evidence>
<dbReference type="HAMAP" id="MF_00209">
    <property type="entry name" value="Inorganic_PPase"/>
    <property type="match status" value="1"/>
</dbReference>
<keyword evidence="5 7" id="KW-0460">Magnesium</keyword>
<keyword evidence="9" id="KW-1185">Reference proteome</keyword>
<dbReference type="PROSITE" id="PS00387">
    <property type="entry name" value="PPASE"/>
    <property type="match status" value="1"/>
</dbReference>
<reference evidence="8 9" key="1">
    <citation type="journal article" date="2024" name="Microbiology">
        <title>Methylomarinum rosea sp. nov., a novel halophilic methanotrophic bacterium from the hypersaline Lake Elton.</title>
        <authorList>
            <person name="Suleimanov R.Z."/>
            <person name="Oshkin I.Y."/>
            <person name="Danilova O.V."/>
            <person name="Suzina N.E."/>
            <person name="Dedysh S.N."/>
        </authorList>
    </citation>
    <scope>NUCLEOTIDE SEQUENCE [LARGE SCALE GENOMIC DNA]</scope>
    <source>
        <strain evidence="8 9">Ch1-1</strain>
    </source>
</reference>
<accession>A0AAU7NYX8</accession>
<sequence length="182" mass="20047">MSFTKVAPGSNIPDIINVVIEIPAFSDPVKYEVDKYSGALTVDRFMGTAMQYPSNYGYIPQSLSEDGDPVDVMVITPAPLLSGCVVECRPIGVLQMTDEAGPDPKLLAVPVPELTPYYNHVNNYQDIQPDKLAKISHFFEHYKDLEEGKWVSLEGWAGVAAAKQEISESIARYEALIKKPAL</sequence>
<comment type="subunit">
    <text evidence="7">Homohexamer.</text>
</comment>
<dbReference type="CDD" id="cd00412">
    <property type="entry name" value="pyrophosphatase"/>
    <property type="match status" value="1"/>
</dbReference>
<gene>
    <name evidence="7 8" type="primary">ppa</name>
    <name evidence="8" type="ORF">Q9L42_008915</name>
</gene>
<evidence type="ECO:0000256" key="2">
    <source>
        <dbReference type="ARBA" id="ARBA00022490"/>
    </source>
</evidence>
<name>A0AAU7NYX8_9GAMM</name>
<evidence type="ECO:0000256" key="7">
    <source>
        <dbReference type="HAMAP-Rule" id="MF_00209"/>
    </source>
</evidence>
<dbReference type="KEGG" id="mech:Q9L42_008915"/>
<keyword evidence="4 7" id="KW-0378">Hydrolase</keyword>
<feature type="binding site" evidence="7">
    <location>
        <position position="56"/>
    </location>
    <ligand>
        <name>substrate</name>
    </ligand>
</feature>
<feature type="binding site" evidence="7">
    <location>
        <position position="66"/>
    </location>
    <ligand>
        <name>Mg(2+)</name>
        <dbReference type="ChEBI" id="CHEBI:18420"/>
        <label>1</label>
    </ligand>
</feature>
<dbReference type="EC" id="3.6.1.1" evidence="7"/>
<feature type="binding site" evidence="7">
    <location>
        <position position="103"/>
    </location>
    <ligand>
        <name>Mg(2+)</name>
        <dbReference type="ChEBI" id="CHEBI:18420"/>
        <label>1</label>
    </ligand>
</feature>
<evidence type="ECO:0000256" key="1">
    <source>
        <dbReference type="ARBA" id="ARBA00001946"/>
    </source>
</evidence>
<evidence type="ECO:0000313" key="9">
    <source>
        <dbReference type="Proteomes" id="UP001225378"/>
    </source>
</evidence>
<dbReference type="FunFam" id="3.90.80.10:FF:000003">
    <property type="entry name" value="Inorganic pyrophosphatase"/>
    <property type="match status" value="1"/>
</dbReference>
<evidence type="ECO:0000256" key="6">
    <source>
        <dbReference type="ARBA" id="ARBA00047820"/>
    </source>
</evidence>
<feature type="binding site" evidence="7">
    <location>
        <position position="142"/>
    </location>
    <ligand>
        <name>substrate</name>
    </ligand>
</feature>
<organism evidence="8 9">
    <name type="scientific">Methylomarinum roseum</name>
    <dbReference type="NCBI Taxonomy" id="3067653"/>
    <lineage>
        <taxon>Bacteria</taxon>
        <taxon>Pseudomonadati</taxon>
        <taxon>Pseudomonadota</taxon>
        <taxon>Gammaproteobacteria</taxon>
        <taxon>Methylococcales</taxon>
        <taxon>Methylococcaceae</taxon>
        <taxon>Methylomarinum</taxon>
    </lineage>
</organism>
<dbReference type="GO" id="GO:0000287">
    <property type="term" value="F:magnesium ion binding"/>
    <property type="evidence" value="ECO:0007669"/>
    <property type="project" value="UniProtKB-UniRule"/>
</dbReference>
<keyword evidence="3 7" id="KW-0479">Metal-binding</keyword>